<evidence type="ECO:0000256" key="1">
    <source>
        <dbReference type="SAM" id="MobiDB-lite"/>
    </source>
</evidence>
<sequence length="548" mass="59311">MNRPTPSAPTAFEAPGPGTWSVDAAHFPRPVSHFQAEIHPPGITSGFLECARRYGLLIDTLDFRFVNGFAYSSPVPAAEADIPERFTAAEEVFRTKIWREDLERWDRDVKPASIKTHQALLAVDPATLSDDELMTYVDRCRDNLQRMIHQHHSFNLAAILPVGDFMAHVGAWTSLPMGEFLALTRGSAPESAGSFPEMDRLAEEIRHRPDARERLECGQASAEILEQLRHESGSLGEATRAYLGVVGDRLLNSLDTAEPRAIEVPDALVARIRLAVAQPVHRDGAVTEGEVARLREKIPSEYHAQFDELLDEVRLMSRLRDERGFYSDVWAGGVMRRALLAAGERLAAEGRIDAAAHLIEASYEEIQALLRRAGGPGAAELAERARYRKEQRAENAPAELGDPASPPPPMDGLPLEVIRVMTALGTAIQSLGAGPRDQRDSPVIKGIGASPGTYSGRARVIDTIADLGRLEQGDVLITAATTDSFNIVLPLLGAIVTNAGGLLSHAAIVGREYGIPSVVGTRNATARIADGARVTVDGTTGDVRIDAP</sequence>
<feature type="compositionally biased region" description="Basic and acidic residues" evidence="1">
    <location>
        <begin position="384"/>
        <end position="393"/>
    </location>
</feature>
<dbReference type="InterPro" id="IPR051549">
    <property type="entry name" value="PEP_Utilizing_Enz"/>
</dbReference>
<reference evidence="3 4" key="1">
    <citation type="submission" date="2024-05" db="EMBL/GenBank/DDBJ databases">
        <title>Halomonas sp. CS7 16S ribosomal RNA gene Genome sequencing and assembly.</title>
        <authorList>
            <person name="Yook S."/>
        </authorList>
    </citation>
    <scope>NUCLEOTIDE SEQUENCE [LARGE SCALE GENOMIC DNA]</scope>
    <source>
        <strain evidence="3 4">CS7</strain>
    </source>
</reference>
<protein>
    <submittedName>
        <fullName evidence="3">PEP-utilizing enzyme</fullName>
    </submittedName>
</protein>
<organism evidence="3 4">
    <name type="scientific">Halomonas pelophila</name>
    <dbReference type="NCBI Taxonomy" id="3151122"/>
    <lineage>
        <taxon>Bacteria</taxon>
        <taxon>Pseudomonadati</taxon>
        <taxon>Pseudomonadota</taxon>
        <taxon>Gammaproteobacteria</taxon>
        <taxon>Oceanospirillales</taxon>
        <taxon>Halomonadaceae</taxon>
        <taxon>Halomonas</taxon>
    </lineage>
</organism>
<accession>A0ABV1NC07</accession>
<dbReference type="PANTHER" id="PTHR43615:SF1">
    <property type="entry name" value="PPDK_N DOMAIN-CONTAINING PROTEIN"/>
    <property type="match status" value="1"/>
</dbReference>
<dbReference type="Gene3D" id="3.50.30.10">
    <property type="entry name" value="Phosphohistidine domain"/>
    <property type="match status" value="1"/>
</dbReference>
<evidence type="ECO:0000313" key="3">
    <source>
        <dbReference type="EMBL" id="MEQ6890241.1"/>
    </source>
</evidence>
<dbReference type="InterPro" id="IPR008279">
    <property type="entry name" value="PEP-util_enz_mobile_dom"/>
</dbReference>
<keyword evidence="4" id="KW-1185">Reference proteome</keyword>
<dbReference type="EMBL" id="JBEGCI010000018">
    <property type="protein sequence ID" value="MEQ6890241.1"/>
    <property type="molecule type" value="Genomic_DNA"/>
</dbReference>
<proteinExistence type="predicted"/>
<evidence type="ECO:0000313" key="4">
    <source>
        <dbReference type="Proteomes" id="UP001472978"/>
    </source>
</evidence>
<gene>
    <name evidence="3" type="ORF">ABE957_16335</name>
</gene>
<dbReference type="SUPFAM" id="SSF52009">
    <property type="entry name" value="Phosphohistidine domain"/>
    <property type="match status" value="1"/>
</dbReference>
<dbReference type="RefSeq" id="WP_349759730.1">
    <property type="nucleotide sequence ID" value="NZ_JBEGCI010000018.1"/>
</dbReference>
<dbReference type="Pfam" id="PF00391">
    <property type="entry name" value="PEP-utilizers"/>
    <property type="match status" value="1"/>
</dbReference>
<name>A0ABV1NC07_9GAMM</name>
<feature type="domain" description="PEP-utilising enzyme mobile" evidence="2">
    <location>
        <begin position="471"/>
        <end position="541"/>
    </location>
</feature>
<feature type="region of interest" description="Disordered" evidence="1">
    <location>
        <begin position="384"/>
        <end position="412"/>
    </location>
</feature>
<dbReference type="InterPro" id="IPR036637">
    <property type="entry name" value="Phosphohistidine_dom_sf"/>
</dbReference>
<comment type="caution">
    <text evidence="3">The sequence shown here is derived from an EMBL/GenBank/DDBJ whole genome shotgun (WGS) entry which is preliminary data.</text>
</comment>
<dbReference type="Proteomes" id="UP001472978">
    <property type="component" value="Unassembled WGS sequence"/>
</dbReference>
<dbReference type="PANTHER" id="PTHR43615">
    <property type="entry name" value="PHOSPHOENOLPYRUVATE SYNTHASE-RELATED"/>
    <property type="match status" value="1"/>
</dbReference>
<evidence type="ECO:0000259" key="2">
    <source>
        <dbReference type="Pfam" id="PF00391"/>
    </source>
</evidence>